<evidence type="ECO:0000313" key="3">
    <source>
        <dbReference type="Proteomes" id="UP000812270"/>
    </source>
</evidence>
<comment type="caution">
    <text evidence="2">The sequence shown here is derived from an EMBL/GenBank/DDBJ whole genome shotgun (WGS) entry which is preliminary data.</text>
</comment>
<sequence length="238" mass="27297">MEKKILREIRFLKMYAIISTTLFLAFIFMSFYRQNGKQKFEEIDVQRINVVENDGALKMVISNDAMQHPGLINGKELAKRPRGAGMIFFNESGDECGGLVYDGTKKSAGLALSIDQFRNDQIMQLQYSQGENRKNASYGLKLWDRYDEYPLAAQLKMVDSLKQLKDEKIYEKEISKLVADGTFGHERLFVGKTKEQEVGLFIRDEKGRPRIKIFIDKNQNGIMQFLDSLGNAVPVHQP</sequence>
<keyword evidence="1" id="KW-1133">Transmembrane helix</keyword>
<organism evidence="2 3">
    <name type="scientific">Pinibacter aurantiacus</name>
    <dbReference type="NCBI Taxonomy" id="2851599"/>
    <lineage>
        <taxon>Bacteria</taxon>
        <taxon>Pseudomonadati</taxon>
        <taxon>Bacteroidota</taxon>
        <taxon>Chitinophagia</taxon>
        <taxon>Chitinophagales</taxon>
        <taxon>Chitinophagaceae</taxon>
        <taxon>Pinibacter</taxon>
    </lineage>
</organism>
<keyword evidence="3" id="KW-1185">Reference proteome</keyword>
<dbReference type="Proteomes" id="UP000812270">
    <property type="component" value="Unassembled WGS sequence"/>
</dbReference>
<keyword evidence="1" id="KW-0472">Membrane</keyword>
<gene>
    <name evidence="2" type="ORF">KTO63_23145</name>
</gene>
<proteinExistence type="predicted"/>
<dbReference type="RefSeq" id="WP_217794332.1">
    <property type="nucleotide sequence ID" value="NZ_JAHSPG010000016.1"/>
</dbReference>
<evidence type="ECO:0000313" key="2">
    <source>
        <dbReference type="EMBL" id="MBV4360080.1"/>
    </source>
</evidence>
<evidence type="ECO:0000256" key="1">
    <source>
        <dbReference type="SAM" id="Phobius"/>
    </source>
</evidence>
<protein>
    <submittedName>
        <fullName evidence="2">Uncharacterized protein</fullName>
    </submittedName>
</protein>
<reference evidence="2" key="1">
    <citation type="submission" date="2021-06" db="EMBL/GenBank/DDBJ databases">
        <authorList>
            <person name="Huq M.A."/>
        </authorList>
    </citation>
    <scope>NUCLEOTIDE SEQUENCE</scope>
    <source>
        <strain evidence="2">MAH-26</strain>
    </source>
</reference>
<name>A0A9E2SFG4_9BACT</name>
<dbReference type="AlphaFoldDB" id="A0A9E2SFG4"/>
<keyword evidence="1" id="KW-0812">Transmembrane</keyword>
<feature type="transmembrane region" description="Helical" evidence="1">
    <location>
        <begin position="12"/>
        <end position="32"/>
    </location>
</feature>
<dbReference type="EMBL" id="JAHSPG010000016">
    <property type="protein sequence ID" value="MBV4360080.1"/>
    <property type="molecule type" value="Genomic_DNA"/>
</dbReference>
<accession>A0A9E2SFG4</accession>